<evidence type="ECO:0000259" key="7">
    <source>
        <dbReference type="SMART" id="SM00849"/>
    </source>
</evidence>
<dbReference type="Pfam" id="PF03772">
    <property type="entry name" value="Competence"/>
    <property type="match status" value="1"/>
</dbReference>
<feature type="transmembrane region" description="Helical" evidence="6">
    <location>
        <begin position="385"/>
        <end position="407"/>
    </location>
</feature>
<evidence type="ECO:0000256" key="2">
    <source>
        <dbReference type="ARBA" id="ARBA00022475"/>
    </source>
</evidence>
<name>A0ABZ3C441_9ACTN</name>
<dbReference type="InterPro" id="IPR035681">
    <property type="entry name" value="ComA-like_MBL"/>
</dbReference>
<dbReference type="PANTHER" id="PTHR30619:SF1">
    <property type="entry name" value="RECOMBINATION PROTEIN 2"/>
    <property type="match status" value="1"/>
</dbReference>
<dbReference type="InterPro" id="IPR036866">
    <property type="entry name" value="RibonucZ/Hydroxyglut_hydro"/>
</dbReference>
<feature type="transmembrane region" description="Helical" evidence="6">
    <location>
        <begin position="259"/>
        <end position="281"/>
    </location>
</feature>
<evidence type="ECO:0000256" key="1">
    <source>
        <dbReference type="ARBA" id="ARBA00004651"/>
    </source>
</evidence>
<dbReference type="Gene3D" id="3.60.15.10">
    <property type="entry name" value="Ribonuclease Z/Hydroxyacylglutathione hydrolase-like"/>
    <property type="match status" value="1"/>
</dbReference>
<protein>
    <submittedName>
        <fullName evidence="8">ComEC/Rec2 family competence protein</fullName>
    </submittedName>
</protein>
<dbReference type="SMART" id="SM00849">
    <property type="entry name" value="Lactamase_B"/>
    <property type="match status" value="1"/>
</dbReference>
<keyword evidence="4 6" id="KW-1133">Transmembrane helix</keyword>
<evidence type="ECO:0000256" key="3">
    <source>
        <dbReference type="ARBA" id="ARBA00022692"/>
    </source>
</evidence>
<dbReference type="EMBL" id="CP115965">
    <property type="protein sequence ID" value="WZW97288.1"/>
    <property type="molecule type" value="Genomic_DNA"/>
</dbReference>
<accession>A0ABZ3C441</accession>
<dbReference type="CDD" id="cd07731">
    <property type="entry name" value="ComA-like_MBL-fold"/>
    <property type="match status" value="1"/>
</dbReference>
<dbReference type="NCBIfam" id="TIGR00360">
    <property type="entry name" value="ComEC_N-term"/>
    <property type="match status" value="1"/>
</dbReference>
<sequence>MSELRSASDQARRDAAPARGRRDVRPLALAAAGWAAMGVATSADAWWWIAAAGVATAVVLVGAARHAWFWVGLGLVALLFGAVGALRVGGLTHGPVLELAQQEATAAVQVRLVGSARSWPQRGVRPPLWVGSATLIAVEARGGAWATGLPVEVVASGDLAAQWEGLAVGSLVAAEARLAPGTPGEAALVVVRAREPPRLTAPPGPVDAGVNRIRAGLREACASLSPDARALVPALVVGDVSGMTEELTEPFRVTGLTHLTAVSGANLTLLLVFVRAVAVWGGARGRVLTGVMVAGVVAFVAVCLGEPSVVRAAAMGLVGLGGLGRGAAEGRGVRYLASAVLVVVLVDPWLSRSVGFWLSVLATFGLLWWGRRFTDALGVWLPRWAAEAVAVALAAQVATEPVVVWLAGRVSVVGVLANVVVAPLVGPATVLGVVAAVAAPLGPGVAVGAAWLAGWCAQAIAWVARLGAALPGAALPFPATPVALGCVLVICVLVVVVAPRVLARWWLTVPLGALVVVSLAWTPVTPGWPAEEWAVVVCDVGQGDATVVNAGGGAAVVVDAGPDPAALGTCLAGLGVRSVPLVVITHLHADHVGGVSALSGLGPQVVVTSAVRTPASGDALVESLGVERHTARAGESWLVGEARVEVLASPGQDAVGLVQAGGGESSGENDASLLVRVEVGGVSVLLAGDVETGGQGARLGLGERLDVDVLLVPHHGSGRQDPAFLAAASPDVALVSVGEGNGYGHPAARTLDAVAGTGAVVARTDLQGSLGVARVEGRLELTTQRAGG</sequence>
<feature type="transmembrane region" description="Helical" evidence="6">
    <location>
        <begin position="445"/>
        <end position="464"/>
    </location>
</feature>
<dbReference type="RefSeq" id="WP_342371757.1">
    <property type="nucleotide sequence ID" value="NZ_CP115965.1"/>
</dbReference>
<dbReference type="Proteomes" id="UP001434337">
    <property type="component" value="Chromosome"/>
</dbReference>
<organism evidence="8 9">
    <name type="scientific">Propioniciclava soli</name>
    <dbReference type="NCBI Taxonomy" id="2775081"/>
    <lineage>
        <taxon>Bacteria</taxon>
        <taxon>Bacillati</taxon>
        <taxon>Actinomycetota</taxon>
        <taxon>Actinomycetes</taxon>
        <taxon>Propionibacteriales</taxon>
        <taxon>Propionibacteriaceae</taxon>
        <taxon>Propioniciclava</taxon>
    </lineage>
</organism>
<proteinExistence type="predicted"/>
<gene>
    <name evidence="8" type="ORF">PCC79_10200</name>
</gene>
<feature type="transmembrane region" description="Helical" evidence="6">
    <location>
        <begin position="287"/>
        <end position="305"/>
    </location>
</feature>
<dbReference type="Pfam" id="PF00753">
    <property type="entry name" value="Lactamase_B"/>
    <property type="match status" value="1"/>
</dbReference>
<feature type="transmembrane region" description="Helical" evidence="6">
    <location>
        <begin position="505"/>
        <end position="524"/>
    </location>
</feature>
<keyword evidence="9" id="KW-1185">Reference proteome</keyword>
<feature type="domain" description="Metallo-beta-lactamase" evidence="7">
    <location>
        <begin position="542"/>
        <end position="739"/>
    </location>
</feature>
<evidence type="ECO:0000256" key="6">
    <source>
        <dbReference type="SAM" id="Phobius"/>
    </source>
</evidence>
<keyword evidence="2" id="KW-1003">Cell membrane</keyword>
<evidence type="ECO:0000313" key="8">
    <source>
        <dbReference type="EMBL" id="WZW97288.1"/>
    </source>
</evidence>
<comment type="subcellular location">
    <subcellularLocation>
        <location evidence="1">Cell membrane</location>
        <topology evidence="1">Multi-pass membrane protein</topology>
    </subcellularLocation>
</comment>
<feature type="transmembrane region" description="Helical" evidence="6">
    <location>
        <begin position="413"/>
        <end position="438"/>
    </location>
</feature>
<keyword evidence="3 6" id="KW-0812">Transmembrane</keyword>
<dbReference type="InterPro" id="IPR052159">
    <property type="entry name" value="Competence_DNA_uptake"/>
</dbReference>
<feature type="transmembrane region" description="Helical" evidence="6">
    <location>
        <begin position="476"/>
        <end position="498"/>
    </location>
</feature>
<feature type="transmembrane region" description="Helical" evidence="6">
    <location>
        <begin position="67"/>
        <end position="86"/>
    </location>
</feature>
<evidence type="ECO:0000313" key="9">
    <source>
        <dbReference type="Proteomes" id="UP001434337"/>
    </source>
</evidence>
<feature type="transmembrane region" description="Helical" evidence="6">
    <location>
        <begin position="356"/>
        <end position="373"/>
    </location>
</feature>
<dbReference type="InterPro" id="IPR004477">
    <property type="entry name" value="ComEC_N"/>
</dbReference>
<dbReference type="PANTHER" id="PTHR30619">
    <property type="entry name" value="DNA INTERNALIZATION/COMPETENCE PROTEIN COMEC/REC2"/>
    <property type="match status" value="1"/>
</dbReference>
<reference evidence="8 9" key="1">
    <citation type="journal article" date="2023" name="Environ Microbiome">
        <title>A coral-associated actinobacterium mitigates coral bleaching under heat stress.</title>
        <authorList>
            <person name="Li J."/>
            <person name="Zou Y."/>
            <person name="Li Q."/>
            <person name="Zhang J."/>
            <person name="Bourne D.G."/>
            <person name="Lyu Y."/>
            <person name="Liu C."/>
            <person name="Zhang S."/>
        </authorList>
    </citation>
    <scope>NUCLEOTIDE SEQUENCE [LARGE SCALE GENOMIC DNA]</scope>
    <source>
        <strain evidence="8 9">SCSIO 13291</strain>
    </source>
</reference>
<evidence type="ECO:0000256" key="5">
    <source>
        <dbReference type="ARBA" id="ARBA00023136"/>
    </source>
</evidence>
<dbReference type="SUPFAM" id="SSF56281">
    <property type="entry name" value="Metallo-hydrolase/oxidoreductase"/>
    <property type="match status" value="1"/>
</dbReference>
<keyword evidence="5 6" id="KW-0472">Membrane</keyword>
<evidence type="ECO:0000256" key="4">
    <source>
        <dbReference type="ARBA" id="ARBA00022989"/>
    </source>
</evidence>
<dbReference type="InterPro" id="IPR001279">
    <property type="entry name" value="Metallo-B-lactamas"/>
</dbReference>